<dbReference type="EMBL" id="CP032698">
    <property type="protein sequence ID" value="AYG78126.1"/>
    <property type="molecule type" value="Genomic_DNA"/>
</dbReference>
<organism evidence="1 2">
    <name type="scientific">Streptomyces hundungensis</name>
    <dbReference type="NCBI Taxonomy" id="1077946"/>
    <lineage>
        <taxon>Bacteria</taxon>
        <taxon>Bacillati</taxon>
        <taxon>Actinomycetota</taxon>
        <taxon>Actinomycetes</taxon>
        <taxon>Kitasatosporales</taxon>
        <taxon>Streptomycetaceae</taxon>
        <taxon>Streptomyces</taxon>
    </lineage>
</organism>
<dbReference type="AlphaFoldDB" id="A0A387H378"/>
<accession>A0A387H378</accession>
<dbReference type="RefSeq" id="WP_120719469.1">
    <property type="nucleotide sequence ID" value="NZ_CP032698.1"/>
</dbReference>
<reference evidence="1 2" key="1">
    <citation type="submission" date="2018-10" db="EMBL/GenBank/DDBJ databases">
        <title>Relationship between Morphology and Antimicrobial Activity in Streptomyces.</title>
        <authorList>
            <person name="Kang H.J."/>
            <person name="Kim S.B."/>
        </authorList>
    </citation>
    <scope>NUCLEOTIDE SEQUENCE [LARGE SCALE GENOMIC DNA]</scope>
    <source>
        <strain evidence="1 2">BH38</strain>
    </source>
</reference>
<dbReference type="KEGG" id="shun:DWB77_00233"/>
<sequence>MSVEGTCTLPLPSPADKFEAVFHLRRQEEGTLTAVTYGTHADRPTSDIDIDFDGGRLTEAQAIKAIKATKATKAIAKTVRLNSALYAAVDADTITGASRAGRLPVAGVSGGRRPTMECQA</sequence>
<name>A0A387H378_9ACTN</name>
<keyword evidence="2" id="KW-1185">Reference proteome</keyword>
<evidence type="ECO:0000313" key="2">
    <source>
        <dbReference type="Proteomes" id="UP000271554"/>
    </source>
</evidence>
<dbReference type="Proteomes" id="UP000271554">
    <property type="component" value="Chromosome"/>
</dbReference>
<proteinExistence type="predicted"/>
<gene>
    <name evidence="1" type="ORF">DWB77_00233</name>
</gene>
<evidence type="ECO:0000313" key="1">
    <source>
        <dbReference type="EMBL" id="AYG78126.1"/>
    </source>
</evidence>
<protein>
    <submittedName>
        <fullName evidence="1">Uncharacterized protein</fullName>
    </submittedName>
</protein>